<evidence type="ECO:0000256" key="1">
    <source>
        <dbReference type="ARBA" id="ARBA00002523"/>
    </source>
</evidence>
<dbReference type="EMBL" id="AC159427">
    <property type="protein sequence ID" value="AAX69989.1"/>
    <property type="molecule type" value="Genomic_DNA"/>
</dbReference>
<keyword evidence="3" id="KW-1003">Cell membrane</keyword>
<dbReference type="GO" id="GO:0005886">
    <property type="term" value="C:plasma membrane"/>
    <property type="evidence" value="ECO:0007669"/>
    <property type="project" value="UniProtKB-SubCell"/>
</dbReference>
<dbReference type="AlphaFoldDB" id="Q57WN0"/>
<evidence type="ECO:0000256" key="5">
    <source>
        <dbReference type="ARBA" id="ARBA00022729"/>
    </source>
</evidence>
<keyword evidence="6" id="KW-0472">Membrane</keyword>
<evidence type="ECO:0000256" key="7">
    <source>
        <dbReference type="ARBA" id="ARBA00023180"/>
    </source>
</evidence>
<evidence type="ECO:0000256" key="3">
    <source>
        <dbReference type="ARBA" id="ARBA00022475"/>
    </source>
</evidence>
<dbReference type="InterPro" id="IPR019609">
    <property type="entry name" value="Variant_surf_glycoprt_trypan_C"/>
</dbReference>
<dbReference type="VEuPathDB" id="TriTrypDB:Tb1125.11.20700"/>
<keyword evidence="4" id="KW-0336">GPI-anchor</keyword>
<name>Q57WN0_9TRYP</name>
<dbReference type="GO" id="GO:0098552">
    <property type="term" value="C:side of membrane"/>
    <property type="evidence" value="ECO:0007669"/>
    <property type="project" value="UniProtKB-KW"/>
</dbReference>
<evidence type="ECO:0000256" key="9">
    <source>
        <dbReference type="SAM" id="MobiDB-lite"/>
    </source>
</evidence>
<feature type="domain" description="Trypanosome variant surface glycoprotein C-terminal" evidence="11">
    <location>
        <begin position="417"/>
        <end position="530"/>
    </location>
</feature>
<organism evidence="13">
    <name type="scientific">Trypanosoma brucei</name>
    <dbReference type="NCBI Taxonomy" id="5691"/>
    <lineage>
        <taxon>Eukaryota</taxon>
        <taxon>Discoba</taxon>
        <taxon>Euglenozoa</taxon>
        <taxon>Kinetoplastea</taxon>
        <taxon>Metakinetoplastina</taxon>
        <taxon>Trypanosomatida</taxon>
        <taxon>Trypanosomatidae</taxon>
        <taxon>Trypanosoma</taxon>
    </lineage>
</organism>
<dbReference type="Pfam" id="PF10659">
    <property type="entry name" value="Trypan_glycop_C"/>
    <property type="match status" value="1"/>
</dbReference>
<keyword evidence="7" id="KW-0325">Glycoprotein</keyword>
<dbReference type="Gene3D" id="3.30.1680.30">
    <property type="match status" value="1"/>
</dbReference>
<keyword evidence="5 10" id="KW-0732">Signal</keyword>
<evidence type="ECO:0000256" key="6">
    <source>
        <dbReference type="ARBA" id="ARBA00023136"/>
    </source>
</evidence>
<evidence type="ECO:0000256" key="8">
    <source>
        <dbReference type="ARBA" id="ARBA00023288"/>
    </source>
</evidence>
<feature type="chain" id="PRO_5004251696" evidence="10">
    <location>
        <begin position="23"/>
        <end position="531"/>
    </location>
</feature>
<feature type="domain" description="Trypanosome variant surface glycoprotein B-type N-terminal" evidence="12">
    <location>
        <begin position="12"/>
        <end position="368"/>
    </location>
</feature>
<evidence type="ECO:0000256" key="2">
    <source>
        <dbReference type="ARBA" id="ARBA00004609"/>
    </source>
</evidence>
<protein>
    <submittedName>
        <fullName evidence="13">Variant surface glycoprotein (VSG), putative</fullName>
    </submittedName>
</protein>
<evidence type="ECO:0000256" key="10">
    <source>
        <dbReference type="SAM" id="SignalP"/>
    </source>
</evidence>
<evidence type="ECO:0000313" key="13">
    <source>
        <dbReference type="EMBL" id="AAX69989.1"/>
    </source>
</evidence>
<dbReference type="VEuPathDB" id="TriTrypDB:Tb427_000226800"/>
<sequence>MLVKLCLILGLLLSLLSKPLNAAVNAGDNKPEFDVLCEIVRLSKGKPKAANPIQSAVTENDDIQKLNMTLSTKAWQDMFKKPKGQEGYLDEPPPDKAQLADWIENWPYWKKAAEALSEQAAKNSVLEQAGLKDADDNTLAAAKLHLQALAAQALRAQKKLDNEYLEKKFSAITKAQGTLREIVYGKGDGDDSNLDASKVFKDGTVTSMAEACEGAGAEHPASTVVATALCLCAKAASGVEGACTPRQSYGTQWDGDKNNAQTQWNIIKKNCDTTSGEDYTAATVADVVRRVRAMVHADDTDGYVGTFLQNNCQGNAANGICVKYTGYEADKTKFTKVKWFDKLTTLATSLEQAEIAAMKAATLIKEIKSAKDQAFSLGQTAHLAVELAKQTASPSGKTWQTNTNQGTAQIADKQKLCDKHHDSQTDCDSKDFCTYNKTETDANKKCKYDATKTSKSGVPVTQAQTGGASTPSDRCTQHKDKANCEKENEGQKPGEKAHCGWIEEKCKDYSFLVNKQFALSVLSAAFAALLF</sequence>
<dbReference type="Pfam" id="PF13206">
    <property type="entry name" value="VSG_B"/>
    <property type="match status" value="1"/>
</dbReference>
<keyword evidence="8" id="KW-0449">Lipoprotein</keyword>
<feature type="compositionally biased region" description="Polar residues" evidence="9">
    <location>
        <begin position="457"/>
        <end position="474"/>
    </location>
</feature>
<dbReference type="VEuPathDB" id="TriTrypDB:Tb08.27P2.140"/>
<feature type="signal peptide" evidence="10">
    <location>
        <begin position="1"/>
        <end position="22"/>
    </location>
</feature>
<evidence type="ECO:0000259" key="11">
    <source>
        <dbReference type="Pfam" id="PF10659"/>
    </source>
</evidence>
<evidence type="ECO:0000259" key="12">
    <source>
        <dbReference type="Pfam" id="PF13206"/>
    </source>
</evidence>
<dbReference type="InterPro" id="IPR025932">
    <property type="entry name" value="Trypano_VSG_B_N_dom"/>
</dbReference>
<comment type="subcellular location">
    <subcellularLocation>
        <location evidence="2">Cell membrane</location>
        <topology evidence="2">Lipid-anchor</topology>
        <topology evidence="2">GPI-anchor</topology>
    </subcellularLocation>
</comment>
<feature type="region of interest" description="Disordered" evidence="9">
    <location>
        <begin position="457"/>
        <end position="477"/>
    </location>
</feature>
<evidence type="ECO:0000256" key="4">
    <source>
        <dbReference type="ARBA" id="ARBA00022622"/>
    </source>
</evidence>
<proteinExistence type="predicted"/>
<comment type="function">
    <text evidence="1">VSG forms a coat on the surface of the parasite. The trypanosome evades the immune response of the host by expressing a series of antigenically distinct VSGs from an estimated 1000 VSG genes.</text>
</comment>
<gene>
    <name evidence="13" type="ORF">Tb08.27P2.140</name>
</gene>
<reference evidence="13" key="1">
    <citation type="submission" date="2005-04" db="EMBL/GenBank/DDBJ databases">
        <authorList>
            <person name="Ghedin E."/>
            <person name="Blandin G."/>
            <person name="Bartholomeu D."/>
            <person name="Caler E."/>
            <person name="Haas B."/>
            <person name="Hannick L."/>
            <person name="Shallom J."/>
            <person name="Hou L."/>
            <person name="Djikeng A."/>
            <person name="Feldblyum T."/>
            <person name="Hostetler J."/>
            <person name="Johnson J."/>
            <person name="Jones K."/>
            <person name="Koo H.L."/>
            <person name="Larkin C."/>
            <person name="Pai G."/>
            <person name="Peterson J."/>
            <person name="Khalak H.G."/>
            <person name="Salzberg S."/>
            <person name="Simpson A.J."/>
            <person name="Tallon L."/>
            <person name="Van Aken S."/>
            <person name="Wanless D."/>
            <person name="White O."/>
            <person name="Wortman J."/>
            <person name="Fraser C.M."/>
            <person name="El-Sayed N.M.A."/>
        </authorList>
    </citation>
    <scope>NUCLEOTIDE SEQUENCE</scope>
    <source>
        <strain evidence="13">GUTat10.1</strain>
    </source>
</reference>
<accession>Q57WN0</accession>